<keyword evidence="1" id="KW-0732">Signal</keyword>
<dbReference type="EMBL" id="JALNTZ010000005">
    <property type="protein sequence ID" value="KAJ3650404.1"/>
    <property type="molecule type" value="Genomic_DNA"/>
</dbReference>
<sequence>MSAETGYLCPDNDQLEVPMRAYRIDRLNRTHKAITLDFTLLQPIDDTAENAIFTERWGDGGWLHLPATPWVKNPCTTYNTLMKAAGLKEPLQCPIPAGNFTWTRRPVVDHFVYNTPFWSGRFKIMYVMRRIQTKQKILCTITITHTEEKLD</sequence>
<comment type="caution">
    <text evidence="2">The sequence shown here is derived from an EMBL/GenBank/DDBJ whole genome shotgun (WGS) entry which is preliminary data.</text>
</comment>
<dbReference type="Proteomes" id="UP001168821">
    <property type="component" value="Unassembled WGS sequence"/>
</dbReference>
<gene>
    <name evidence="2" type="ORF">Zmor_016507</name>
</gene>
<evidence type="ECO:0000256" key="1">
    <source>
        <dbReference type="ARBA" id="ARBA00022729"/>
    </source>
</evidence>
<reference evidence="2" key="1">
    <citation type="journal article" date="2023" name="G3 (Bethesda)">
        <title>Whole genome assemblies of Zophobas morio and Tenebrio molitor.</title>
        <authorList>
            <person name="Kaur S."/>
            <person name="Stinson S.A."/>
            <person name="diCenzo G.C."/>
        </authorList>
    </citation>
    <scope>NUCLEOTIDE SEQUENCE</scope>
    <source>
        <strain evidence="2">QUZm001</strain>
    </source>
</reference>
<accession>A0AA38I7T5</accession>
<evidence type="ECO:0000313" key="2">
    <source>
        <dbReference type="EMBL" id="KAJ3650404.1"/>
    </source>
</evidence>
<dbReference type="InterPro" id="IPR036846">
    <property type="entry name" value="GM2-AP_sf"/>
</dbReference>
<dbReference type="PANTHER" id="PTHR21112">
    <property type="entry name" value="CHEMOSENSORY PROTEIN A 29A-RELATED"/>
    <property type="match status" value="1"/>
</dbReference>
<keyword evidence="3" id="KW-1185">Reference proteome</keyword>
<dbReference type="Gene3D" id="2.70.220.10">
    <property type="entry name" value="Ganglioside GM2 activator"/>
    <property type="match status" value="1"/>
</dbReference>
<protein>
    <recommendedName>
        <fullName evidence="4">MD-2-related lipid-recognition domain-containing protein</fullName>
    </recommendedName>
</protein>
<dbReference type="PANTHER" id="PTHR21112:SF0">
    <property type="entry name" value="CHEMOSENSORY PROTEIN A 29A-RELATED"/>
    <property type="match status" value="1"/>
</dbReference>
<evidence type="ECO:0000313" key="3">
    <source>
        <dbReference type="Proteomes" id="UP001168821"/>
    </source>
</evidence>
<dbReference type="AlphaFoldDB" id="A0AA38I7T5"/>
<organism evidence="2 3">
    <name type="scientific">Zophobas morio</name>
    <dbReference type="NCBI Taxonomy" id="2755281"/>
    <lineage>
        <taxon>Eukaryota</taxon>
        <taxon>Metazoa</taxon>
        <taxon>Ecdysozoa</taxon>
        <taxon>Arthropoda</taxon>
        <taxon>Hexapoda</taxon>
        <taxon>Insecta</taxon>
        <taxon>Pterygota</taxon>
        <taxon>Neoptera</taxon>
        <taxon>Endopterygota</taxon>
        <taxon>Coleoptera</taxon>
        <taxon>Polyphaga</taxon>
        <taxon>Cucujiformia</taxon>
        <taxon>Tenebrionidae</taxon>
        <taxon>Zophobas</taxon>
    </lineage>
</organism>
<proteinExistence type="predicted"/>
<name>A0AA38I7T5_9CUCU</name>
<evidence type="ECO:0008006" key="4">
    <source>
        <dbReference type="Google" id="ProtNLM"/>
    </source>
</evidence>